<name>A0A345T1U7_9ACTN</name>
<dbReference type="Pfam" id="PF04149">
    <property type="entry name" value="DUF397"/>
    <property type="match status" value="1"/>
</dbReference>
<proteinExistence type="predicted"/>
<organism evidence="2 3">
    <name type="scientific">Peterkaempfera bronchialis</name>
    <dbReference type="NCBI Taxonomy" id="2126346"/>
    <lineage>
        <taxon>Bacteria</taxon>
        <taxon>Bacillati</taxon>
        <taxon>Actinomycetota</taxon>
        <taxon>Actinomycetes</taxon>
        <taxon>Kitasatosporales</taxon>
        <taxon>Streptomycetaceae</taxon>
        <taxon>Peterkaempfera</taxon>
    </lineage>
</organism>
<accession>A0A345T1U7</accession>
<keyword evidence="3" id="KW-1185">Reference proteome</keyword>
<evidence type="ECO:0000313" key="2">
    <source>
        <dbReference type="EMBL" id="AXI79952.1"/>
    </source>
</evidence>
<dbReference type="Proteomes" id="UP000249340">
    <property type="component" value="Chromosome"/>
</dbReference>
<feature type="domain" description="DUF397" evidence="1">
    <location>
        <begin position="13"/>
        <end position="65"/>
    </location>
</feature>
<dbReference type="KEGG" id="stri:C7M71_023665"/>
<evidence type="ECO:0000313" key="3">
    <source>
        <dbReference type="Proteomes" id="UP000249340"/>
    </source>
</evidence>
<sequence length="72" mass="7746">MHTIEDSSVLAVEWKKSSRSGPDNNCVEVASAGHGGVYLRDSKNPTGPAHLFAADGWKAFLTAVKRGEFETL</sequence>
<reference evidence="3" key="1">
    <citation type="submission" date="2018-07" db="EMBL/GenBank/DDBJ databases">
        <title>Streptacidiphilus bronchialis DSM 106435 chromosome.</title>
        <authorList>
            <person name="Batra D."/>
            <person name="Gulvik C.A."/>
        </authorList>
    </citation>
    <scope>NUCLEOTIDE SEQUENCE [LARGE SCALE GENOMIC DNA]</scope>
    <source>
        <strain evidence="3">DSM 106435</strain>
    </source>
</reference>
<evidence type="ECO:0000259" key="1">
    <source>
        <dbReference type="Pfam" id="PF04149"/>
    </source>
</evidence>
<protein>
    <submittedName>
        <fullName evidence="2">DUF397 domain-containing protein</fullName>
    </submittedName>
</protein>
<dbReference type="EMBL" id="CP031264">
    <property type="protein sequence ID" value="AXI79952.1"/>
    <property type="molecule type" value="Genomic_DNA"/>
</dbReference>
<dbReference type="AlphaFoldDB" id="A0A345T1U7"/>
<dbReference type="OrthoDB" id="4570646at2"/>
<dbReference type="InterPro" id="IPR007278">
    <property type="entry name" value="DUF397"/>
</dbReference>
<dbReference type="RefSeq" id="WP_111490641.1">
    <property type="nucleotide sequence ID" value="NZ_CP031264.1"/>
</dbReference>
<gene>
    <name evidence="2" type="ORF">C7M71_023665</name>
</gene>